<evidence type="ECO:0000256" key="1">
    <source>
        <dbReference type="ARBA" id="ARBA00004177"/>
    </source>
</evidence>
<gene>
    <name evidence="9" type="ORF">E3P90_03934</name>
</gene>
<proteinExistence type="predicted"/>
<feature type="transmembrane region" description="Helical" evidence="7">
    <location>
        <begin position="306"/>
        <end position="332"/>
    </location>
</feature>
<feature type="compositionally biased region" description="Low complexity" evidence="6">
    <location>
        <begin position="1276"/>
        <end position="1292"/>
    </location>
</feature>
<evidence type="ECO:0000256" key="6">
    <source>
        <dbReference type="SAM" id="MobiDB-lite"/>
    </source>
</evidence>
<dbReference type="EMBL" id="SPOF01000077">
    <property type="protein sequence ID" value="TIB07746.1"/>
    <property type="molecule type" value="Genomic_DNA"/>
</dbReference>
<dbReference type="Gene3D" id="1.20.120.560">
    <property type="entry name" value="alix/aip1 in complex with the ypdl late domain"/>
    <property type="match status" value="1"/>
</dbReference>
<dbReference type="PANTHER" id="PTHR23030">
    <property type="entry name" value="PCD6 INTERACTING PROTEIN-RELATED"/>
    <property type="match status" value="1"/>
</dbReference>
<evidence type="ECO:0000256" key="7">
    <source>
        <dbReference type="SAM" id="Phobius"/>
    </source>
</evidence>
<feature type="region of interest" description="Disordered" evidence="6">
    <location>
        <begin position="1"/>
        <end position="40"/>
    </location>
</feature>
<evidence type="ECO:0000259" key="8">
    <source>
        <dbReference type="PROSITE" id="PS51180"/>
    </source>
</evidence>
<feature type="compositionally biased region" description="Polar residues" evidence="6">
    <location>
        <begin position="16"/>
        <end position="28"/>
    </location>
</feature>
<dbReference type="Pfam" id="PF13949">
    <property type="entry name" value="ALIX_LYPXL_bnd"/>
    <property type="match status" value="1"/>
</dbReference>
<dbReference type="InterPro" id="IPR025304">
    <property type="entry name" value="ALIX_V_dom"/>
</dbReference>
<dbReference type="InterPro" id="IPR004328">
    <property type="entry name" value="BRO1_dom"/>
</dbReference>
<feature type="region of interest" description="Disordered" evidence="6">
    <location>
        <begin position="1153"/>
        <end position="1318"/>
    </location>
</feature>
<evidence type="ECO:0000256" key="5">
    <source>
        <dbReference type="ARBA" id="ARBA00041284"/>
    </source>
</evidence>
<dbReference type="Gene3D" id="1.20.140.50">
    <property type="entry name" value="alix/aip1 like domains"/>
    <property type="match status" value="1"/>
</dbReference>
<keyword evidence="7" id="KW-1133">Transmembrane helix</keyword>
<comment type="caution">
    <text evidence="9">The sequence shown here is derived from an EMBL/GenBank/DDBJ whole genome shotgun (WGS) entry which is preliminary data.</text>
</comment>
<dbReference type="Pfam" id="PF03097">
    <property type="entry name" value="BRO1"/>
    <property type="match status" value="1"/>
</dbReference>
<dbReference type="PROSITE" id="PS51180">
    <property type="entry name" value="BRO1"/>
    <property type="match status" value="1"/>
</dbReference>
<evidence type="ECO:0000313" key="10">
    <source>
        <dbReference type="Proteomes" id="UP000306954"/>
    </source>
</evidence>
<keyword evidence="7" id="KW-0812">Transmembrane</keyword>
<dbReference type="InterPro" id="IPR038499">
    <property type="entry name" value="BRO1_sf"/>
</dbReference>
<evidence type="ECO:0000256" key="4">
    <source>
        <dbReference type="ARBA" id="ARBA00022753"/>
    </source>
</evidence>
<dbReference type="Pfam" id="PF14494">
    <property type="entry name" value="DUF4436"/>
    <property type="match status" value="1"/>
</dbReference>
<keyword evidence="4" id="KW-0967">Endosome</keyword>
<sequence>MTTSNTDSSFKDYPQPTRSYSSDFNESKQPVPKPGAEKRSKRAAHRLSAWYNTFHEWRYTPLALIFAVILLVFFSALGSYLGYRASVQLEKGDGMGSDLGQMTSGMALYGSVTDVDIDEKKLEMRFSFSGCGPGYTNDAQTAADCGVLNRNITTYINENATLSKFESKSEIDHEAVFLRDGAVGFYEPDSVIWSRKPEDMSTLELTFTPSFQVEIPFDWTESRSSLKSDPTSYPFDEYSAYITFLAWDAGSNVSEPDLGQFSAISFVRTSGTFPNYVISSVDYATLENDVRRTIKITIRRSNAVRAFAISIIVMLWALTIAIVWAAVVAVIYRRPVMGETYVVTSAALFAIPEVRDKLPAAPAFGIFADSFEPTNHHVMDKSPLIFLQTKSTEDVDFNYGIKTTIANVYGEDPSNYTDPVAALNRFRQDATRGSTTDATGKDLLQSYYGQLEMLELRFPELRVTFNWRDIFTAQDVSQHSLAYEKASVLFNLATTYSVLASSSNRSDPEGIKTAFYNTRVAAGLWDYIANNFLHAPSTDLSRDVVRFLSALMLAQAQEIFLEKTVEEKTRGGRGDGKSMGIVAKLASQCSFQYNSLLEPVRENVNKSIFDRHWWSFLQIKSNYFASQTQYYRAMVDNASDKHGEAIARVKLAESLAKESYRLGSTFNTFFAPCDTLPADVSSVITSLCKAHQTKCTEYKNELIKENDLIFHEAIPAENLLSTVDKLNAANAVTITEIYQNPEVQKSIGSDLFANLVPFSVHEAASIYSEEKAKIIRAVTETVEVTDTELEAAIEHLGLPGSLRKFVQSSNEINYDVSGEIKQLAKTIYSQESSGGVSRQISTTETKRERILADLNWISNELDIESKECEQARMQHANFSQSPSARQTKEWRQQLKAHYDGLEKAGKSDASIKQVYQYIDADVRLLNDSASDLDDSDNELALYVKDYVSSQTPSHTRQQSLLDVDVGIEEHSEQESRQMTAYAREITRLLDALKGLKKFRSQHIQVLRQKIQNDDVSHLLILNRKAQHVETDMFGSELDKFKEDQKIIEGSIADQLKILEELNGAWIQLTSSARAKEIHTKHAESDRRRKEVLKKFKKAGDTYFEAANGVSRAMMFYEDLENAVRELKRDVDVYVNSRAKERVQAVIEAEAAGAGGSSFENEFSRLGVSTPHRPPKPGSTSPPTISSGPPASSTPSSASYGYGGMPAPPPQPQPSIYQSLYGQQRQSGHMPQPPPKPASPYYGAGYASPPPRSPYGQHPRSPYNQQPPNNFPPPLPQQFQNQTPYSSQPSQPSHAPPPTNYQQYYQQAPPPNQNYPYYR</sequence>
<comment type="subcellular location">
    <subcellularLocation>
        <location evidence="2">Cytoplasm</location>
    </subcellularLocation>
    <subcellularLocation>
        <location evidence="1">Endosome</location>
    </subcellularLocation>
</comment>
<accession>A0A4T0H050</accession>
<dbReference type="GO" id="GO:0005768">
    <property type="term" value="C:endosome"/>
    <property type="evidence" value="ECO:0007669"/>
    <property type="project" value="UniProtKB-SubCell"/>
</dbReference>
<dbReference type="PANTHER" id="PTHR23030:SF30">
    <property type="entry name" value="TYROSINE-PROTEIN PHOSPHATASE NON-RECEPTOR TYPE 23"/>
    <property type="match status" value="1"/>
</dbReference>
<keyword evidence="3" id="KW-0963">Cytoplasm</keyword>
<evidence type="ECO:0000313" key="9">
    <source>
        <dbReference type="EMBL" id="TIB07746.1"/>
    </source>
</evidence>
<evidence type="ECO:0000256" key="3">
    <source>
        <dbReference type="ARBA" id="ARBA00022490"/>
    </source>
</evidence>
<dbReference type="Proteomes" id="UP000306954">
    <property type="component" value="Unassembled WGS sequence"/>
</dbReference>
<feature type="compositionally biased region" description="Polar residues" evidence="6">
    <location>
        <begin position="1219"/>
        <end position="1228"/>
    </location>
</feature>
<feature type="transmembrane region" description="Helical" evidence="7">
    <location>
        <begin position="62"/>
        <end position="83"/>
    </location>
</feature>
<protein>
    <recommendedName>
        <fullName evidence="5">BRO domain-containing protein 1</fullName>
    </recommendedName>
</protein>
<dbReference type="Gene3D" id="1.25.40.280">
    <property type="entry name" value="alix/aip1 like domains"/>
    <property type="match status" value="1"/>
</dbReference>
<organism evidence="9 10">
    <name type="scientific">Wallemia ichthyophaga</name>
    <dbReference type="NCBI Taxonomy" id="245174"/>
    <lineage>
        <taxon>Eukaryota</taxon>
        <taxon>Fungi</taxon>
        <taxon>Dikarya</taxon>
        <taxon>Basidiomycota</taxon>
        <taxon>Wallemiomycotina</taxon>
        <taxon>Wallemiomycetes</taxon>
        <taxon>Wallemiales</taxon>
        <taxon>Wallemiaceae</taxon>
        <taxon>Wallemia</taxon>
    </lineage>
</organism>
<feature type="compositionally biased region" description="Low complexity" evidence="6">
    <location>
        <begin position="1177"/>
        <end position="1199"/>
    </location>
</feature>
<keyword evidence="7" id="KW-0472">Membrane</keyword>
<evidence type="ECO:0000256" key="2">
    <source>
        <dbReference type="ARBA" id="ARBA00004496"/>
    </source>
</evidence>
<reference evidence="9 10" key="1">
    <citation type="submission" date="2019-03" db="EMBL/GenBank/DDBJ databases">
        <title>Sequencing 23 genomes of Wallemia ichthyophaga.</title>
        <authorList>
            <person name="Gostincar C."/>
        </authorList>
    </citation>
    <scope>NUCLEOTIDE SEQUENCE [LARGE SCALE GENOMIC DNA]</scope>
    <source>
        <strain evidence="9 10">EXF-8621</strain>
    </source>
</reference>
<dbReference type="GO" id="GO:0043328">
    <property type="term" value="P:protein transport to vacuole involved in ubiquitin-dependent protein catabolic process via the multivesicular body sorting pathway"/>
    <property type="evidence" value="ECO:0007669"/>
    <property type="project" value="TreeGrafter"/>
</dbReference>
<name>A0A4T0H050_WALIC</name>
<feature type="domain" description="BRO1" evidence="8">
    <location>
        <begin position="383"/>
        <end position="789"/>
    </location>
</feature>
<dbReference type="SMART" id="SM01041">
    <property type="entry name" value="BRO1"/>
    <property type="match status" value="1"/>
</dbReference>
<dbReference type="InterPro" id="IPR027948">
    <property type="entry name" value="DUF4436"/>
</dbReference>